<evidence type="ECO:0000256" key="1">
    <source>
        <dbReference type="SAM" id="SignalP"/>
    </source>
</evidence>
<evidence type="ECO:0000313" key="3">
    <source>
        <dbReference type="Proteomes" id="UP001058461"/>
    </source>
</evidence>
<dbReference type="EMBL" id="CP073347">
    <property type="protein sequence ID" value="UTW13286.1"/>
    <property type="molecule type" value="Genomic_DNA"/>
</dbReference>
<dbReference type="RefSeq" id="WP_255855459.1">
    <property type="nucleotide sequence ID" value="NZ_CP073347.1"/>
</dbReference>
<keyword evidence="1" id="KW-0732">Signal</keyword>
<proteinExistence type="predicted"/>
<dbReference type="PROSITE" id="PS51257">
    <property type="entry name" value="PROKAR_LIPOPROTEIN"/>
    <property type="match status" value="1"/>
</dbReference>
<dbReference type="Proteomes" id="UP001058461">
    <property type="component" value="Chromosome"/>
</dbReference>
<sequence length="284" mass="30971">MLRNTCLLLAGLLLSCVVAAQSDVEGAADYGLLKRFPLSWIESYQQGPTPEYLLMLSELKKANNIVVADKRKALDGQLTRITYRIPESHQSADAFEHFRDQLMAHGAEVLFQCTGRDCGSSHYWANDFFGIAQLYGLDRTQFYMAARLGADYLALYAVQRGNRRVYLQLDVVSAAGGSELVQQLKVEGYAALPFDPAAPLDVVDPVVQLLAEFEPGQAFWLVVHQQGRGAEETLAQSGLLARQIEAGVRSAGFETVQAFGVGPLVPSVLAGRAGALVVIRQVEP</sequence>
<evidence type="ECO:0000313" key="2">
    <source>
        <dbReference type="EMBL" id="UTW13286.1"/>
    </source>
</evidence>
<dbReference type="InterPro" id="IPR032608">
    <property type="entry name" value="DUF4892"/>
</dbReference>
<keyword evidence="3" id="KW-1185">Reference proteome</keyword>
<reference evidence="2" key="1">
    <citation type="submission" date="2021-04" db="EMBL/GenBank/DDBJ databases">
        <title>Oceanospirillales bacteria with DddD are important DMSP degraders in coastal seawater.</title>
        <authorList>
            <person name="Liu J."/>
        </authorList>
    </citation>
    <scope>NUCLEOTIDE SEQUENCE</scope>
    <source>
        <strain evidence="2">D13-1</strain>
    </source>
</reference>
<organism evidence="2 3">
    <name type="scientific">Marinobacterium rhizophilum</name>
    <dbReference type="NCBI Taxonomy" id="420402"/>
    <lineage>
        <taxon>Bacteria</taxon>
        <taxon>Pseudomonadati</taxon>
        <taxon>Pseudomonadota</taxon>
        <taxon>Gammaproteobacteria</taxon>
        <taxon>Oceanospirillales</taxon>
        <taxon>Oceanospirillaceae</taxon>
        <taxon>Marinobacterium</taxon>
    </lineage>
</organism>
<feature type="signal peptide" evidence="1">
    <location>
        <begin position="1"/>
        <end position="20"/>
    </location>
</feature>
<accession>A0ABY5HN49</accession>
<gene>
    <name evidence="2" type="ORF">KDW95_06405</name>
</gene>
<dbReference type="Pfam" id="PF16234">
    <property type="entry name" value="DUF4892"/>
    <property type="match status" value="1"/>
</dbReference>
<protein>
    <submittedName>
        <fullName evidence="2">DUF4892 domain-containing protein</fullName>
    </submittedName>
</protein>
<name>A0ABY5HN49_9GAMM</name>
<feature type="chain" id="PRO_5045936220" evidence="1">
    <location>
        <begin position="21"/>
        <end position="284"/>
    </location>
</feature>